<dbReference type="OrthoDB" id="7055747at2"/>
<feature type="chain" id="PRO_5007378008" evidence="1">
    <location>
        <begin position="21"/>
        <end position="208"/>
    </location>
</feature>
<evidence type="ECO:0000256" key="1">
    <source>
        <dbReference type="SAM" id="SignalP"/>
    </source>
</evidence>
<evidence type="ECO:0000313" key="2">
    <source>
        <dbReference type="EMBL" id="CEA04057.1"/>
    </source>
</evidence>
<feature type="signal peptide" evidence="1">
    <location>
        <begin position="1"/>
        <end position="20"/>
    </location>
</feature>
<protein>
    <submittedName>
        <fullName evidence="2">Methyl-accepting chemotaxis protein</fullName>
    </submittedName>
</protein>
<gene>
    <name evidence="2" type="ORF">BN1049_01329</name>
</gene>
<reference evidence="2" key="1">
    <citation type="submission" date="2014-07" db="EMBL/GenBank/DDBJ databases">
        <authorList>
            <person name="Urmite Genomes Urmite Genomes"/>
        </authorList>
    </citation>
    <scope>NUCLEOTIDE SEQUENCE</scope>
    <source>
        <strain evidence="2">12M76_air</strain>
    </source>
</reference>
<organism evidence="2">
    <name type="scientific">Pseudomonas saudimassiliensis</name>
    <dbReference type="NCBI Taxonomy" id="1461581"/>
    <lineage>
        <taxon>Bacteria</taxon>
        <taxon>Pseudomonadati</taxon>
        <taxon>Pseudomonadota</taxon>
        <taxon>Gammaproteobacteria</taxon>
        <taxon>Pseudomonadales</taxon>
        <taxon>Pseudomonadaceae</taxon>
        <taxon>Pseudomonas</taxon>
    </lineage>
</organism>
<dbReference type="AlphaFoldDB" id="A0A078MF50"/>
<name>A0A078MF50_9PSED</name>
<keyword evidence="1" id="KW-0732">Signal</keyword>
<proteinExistence type="predicted"/>
<dbReference type="EMBL" id="LK391969">
    <property type="protein sequence ID" value="CEF26400.1"/>
    <property type="molecule type" value="Genomic_DNA"/>
</dbReference>
<dbReference type="PROSITE" id="PS51257">
    <property type="entry name" value="PROKAR_LIPOPROTEIN"/>
    <property type="match status" value="1"/>
</dbReference>
<accession>A0A078MF50</accession>
<dbReference type="PATRIC" id="fig|1461581.3.peg.1307"/>
<dbReference type="EMBL" id="LM997413">
    <property type="protein sequence ID" value="CEA04057.1"/>
    <property type="molecule type" value="Genomic_DNA"/>
</dbReference>
<sequence length="208" mass="22785">MIRKAMLACLVLMLCACSDSETDMLLSQLAEHHERLGVMETQLLDARDGVDQRLVVANNSLRKLAVEYRGQHNDVVEQVTALRVLVAELGELQDIQDAVLRGLKDDVERMTVQLNKIQTAQSRPVRRSVQPASSVPTTKPVAPSFNVTGIELRGGRHFVAVASQGAQTLNQVRLLEEGESFAGWRVSRVGDRSAEFISGSGVVELAVQ</sequence>
<dbReference type="RefSeq" id="WP_044498953.1">
    <property type="nucleotide sequence ID" value="NZ_LK391969.1"/>
</dbReference>